<dbReference type="Proteomes" id="UP000649604">
    <property type="component" value="Unassembled WGS sequence"/>
</dbReference>
<gene>
    <name evidence="3 6" type="primary">gcvH</name>
    <name evidence="6" type="ORF">GF339_12875</name>
</gene>
<dbReference type="Pfam" id="PF01597">
    <property type="entry name" value="GCV_H"/>
    <property type="match status" value="1"/>
</dbReference>
<feature type="modified residue" description="N6-lipoyllysine" evidence="3 4">
    <location>
        <position position="69"/>
    </location>
</feature>
<dbReference type="InterPro" id="IPR002930">
    <property type="entry name" value="GCV_H"/>
</dbReference>
<dbReference type="CDD" id="cd06848">
    <property type="entry name" value="GCS_H"/>
    <property type="match status" value="1"/>
</dbReference>
<organism evidence="6 7">
    <name type="scientific">candidate division KSB3 bacterium</name>
    <dbReference type="NCBI Taxonomy" id="2044937"/>
    <lineage>
        <taxon>Bacteria</taxon>
        <taxon>candidate division KSB3</taxon>
    </lineage>
</organism>
<keyword evidence="2 3" id="KW-0450">Lipoyl</keyword>
<dbReference type="NCBIfam" id="NF002270">
    <property type="entry name" value="PRK01202.1"/>
    <property type="match status" value="1"/>
</dbReference>
<dbReference type="HAMAP" id="MF_00272">
    <property type="entry name" value="GcvH"/>
    <property type="match status" value="1"/>
</dbReference>
<dbReference type="PROSITE" id="PS00189">
    <property type="entry name" value="LIPOYL"/>
    <property type="match status" value="1"/>
</dbReference>
<comment type="function">
    <text evidence="3">The glycine cleavage system catalyzes the degradation of glycine. The H protein shuttles the methylamine group of glycine from the P protein to the T protein.</text>
</comment>
<dbReference type="NCBIfam" id="TIGR00527">
    <property type="entry name" value="gcvH"/>
    <property type="match status" value="1"/>
</dbReference>
<proteinExistence type="inferred from homology"/>
<sequence length="136" mass="15216">MKDLSTFNFPDGLLYTKDHEWARSDGEKVVIGITDYAQDQLGDIVFVDLPEPGDTFDKGDEFGTVESVKAVSEIYLPIGGEVLAVNSDLEDSSELVNEDPYQKGWMVEVQPSDPSELDDLMDKEAYLEFVKQEEEG</sequence>
<name>A0A9D5JWX3_9BACT</name>
<comment type="cofactor">
    <cofactor evidence="3">
        <name>(R)-lipoate</name>
        <dbReference type="ChEBI" id="CHEBI:83088"/>
    </cofactor>
    <text evidence="3">Binds 1 lipoyl cofactor covalently.</text>
</comment>
<dbReference type="SUPFAM" id="SSF51230">
    <property type="entry name" value="Single hybrid motif"/>
    <property type="match status" value="1"/>
</dbReference>
<reference evidence="6" key="1">
    <citation type="submission" date="2019-11" db="EMBL/GenBank/DDBJ databases">
        <title>Microbial mats filling the niche in hypersaline microbial mats.</title>
        <authorList>
            <person name="Wong H.L."/>
            <person name="Macleod F.I."/>
            <person name="White R.A. III"/>
            <person name="Burns B.P."/>
        </authorList>
    </citation>
    <scope>NUCLEOTIDE SEQUENCE</scope>
    <source>
        <strain evidence="6">Rbin_158</strain>
    </source>
</reference>
<evidence type="ECO:0000256" key="1">
    <source>
        <dbReference type="ARBA" id="ARBA00009249"/>
    </source>
</evidence>
<dbReference type="Gene3D" id="2.40.50.100">
    <property type="match status" value="1"/>
</dbReference>
<accession>A0A9D5JWX3</accession>
<dbReference type="GO" id="GO:0005829">
    <property type="term" value="C:cytosol"/>
    <property type="evidence" value="ECO:0007669"/>
    <property type="project" value="TreeGrafter"/>
</dbReference>
<evidence type="ECO:0000313" key="7">
    <source>
        <dbReference type="Proteomes" id="UP000649604"/>
    </source>
</evidence>
<dbReference type="InterPro" id="IPR017453">
    <property type="entry name" value="GCV_H_sub"/>
</dbReference>
<protein>
    <recommendedName>
        <fullName evidence="3">Glycine cleavage system H protein</fullName>
    </recommendedName>
</protein>
<evidence type="ECO:0000256" key="3">
    <source>
        <dbReference type="HAMAP-Rule" id="MF_00272"/>
    </source>
</evidence>
<feature type="domain" description="Lipoyl-binding" evidence="5">
    <location>
        <begin position="28"/>
        <end position="110"/>
    </location>
</feature>
<dbReference type="InterPro" id="IPR003016">
    <property type="entry name" value="2-oxoA_DH_lipoyl-BS"/>
</dbReference>
<dbReference type="EMBL" id="WJJP01000418">
    <property type="protein sequence ID" value="MBD3325476.1"/>
    <property type="molecule type" value="Genomic_DNA"/>
</dbReference>
<dbReference type="GO" id="GO:0005960">
    <property type="term" value="C:glycine cleavage complex"/>
    <property type="evidence" value="ECO:0007669"/>
    <property type="project" value="InterPro"/>
</dbReference>
<dbReference type="PANTHER" id="PTHR11715:SF3">
    <property type="entry name" value="GLYCINE CLEAVAGE SYSTEM H PROTEIN-RELATED"/>
    <property type="match status" value="1"/>
</dbReference>
<comment type="similarity">
    <text evidence="1 3">Belongs to the GcvH family.</text>
</comment>
<dbReference type="GO" id="GO:0009249">
    <property type="term" value="P:protein lipoylation"/>
    <property type="evidence" value="ECO:0007669"/>
    <property type="project" value="TreeGrafter"/>
</dbReference>
<evidence type="ECO:0000259" key="5">
    <source>
        <dbReference type="PROSITE" id="PS50968"/>
    </source>
</evidence>
<dbReference type="InterPro" id="IPR000089">
    <property type="entry name" value="Biotin_lipoyl"/>
</dbReference>
<dbReference type="InterPro" id="IPR011053">
    <property type="entry name" value="Single_hybrid_motif"/>
</dbReference>
<comment type="caution">
    <text evidence="6">The sequence shown here is derived from an EMBL/GenBank/DDBJ whole genome shotgun (WGS) entry which is preliminary data.</text>
</comment>
<dbReference type="PANTHER" id="PTHR11715">
    <property type="entry name" value="GLYCINE CLEAVAGE SYSTEM H PROTEIN"/>
    <property type="match status" value="1"/>
</dbReference>
<dbReference type="PROSITE" id="PS50968">
    <property type="entry name" value="BIOTINYL_LIPOYL"/>
    <property type="match status" value="1"/>
</dbReference>
<evidence type="ECO:0000256" key="2">
    <source>
        <dbReference type="ARBA" id="ARBA00022823"/>
    </source>
</evidence>
<dbReference type="AlphaFoldDB" id="A0A9D5JWX3"/>
<comment type="subunit">
    <text evidence="3">The glycine cleavage system is composed of four proteins: P, T, L and H.</text>
</comment>
<dbReference type="GO" id="GO:0019464">
    <property type="term" value="P:glycine decarboxylation via glycine cleavage system"/>
    <property type="evidence" value="ECO:0007669"/>
    <property type="project" value="UniProtKB-UniRule"/>
</dbReference>
<evidence type="ECO:0000256" key="4">
    <source>
        <dbReference type="PIRSR" id="PIRSR617453-50"/>
    </source>
</evidence>
<dbReference type="InterPro" id="IPR033753">
    <property type="entry name" value="GCV_H/Fam206"/>
</dbReference>
<evidence type="ECO:0000313" key="6">
    <source>
        <dbReference type="EMBL" id="MBD3325476.1"/>
    </source>
</evidence>